<keyword evidence="2" id="KW-1185">Reference proteome</keyword>
<protein>
    <submittedName>
        <fullName evidence="1">Uncharacterized protein</fullName>
    </submittedName>
</protein>
<dbReference type="EMBL" id="KN777757">
    <property type="protein sequence ID" value="KIH44440.1"/>
    <property type="molecule type" value="Genomic_DNA"/>
</dbReference>
<organism evidence="1 2">
    <name type="scientific">Ancylostoma duodenale</name>
    <dbReference type="NCBI Taxonomy" id="51022"/>
    <lineage>
        <taxon>Eukaryota</taxon>
        <taxon>Metazoa</taxon>
        <taxon>Ecdysozoa</taxon>
        <taxon>Nematoda</taxon>
        <taxon>Chromadorea</taxon>
        <taxon>Rhabditida</taxon>
        <taxon>Rhabditina</taxon>
        <taxon>Rhabditomorpha</taxon>
        <taxon>Strongyloidea</taxon>
        <taxon>Ancylostomatidae</taxon>
        <taxon>Ancylostomatinae</taxon>
        <taxon>Ancylostoma</taxon>
    </lineage>
</organism>
<proteinExistence type="predicted"/>
<evidence type="ECO:0000313" key="2">
    <source>
        <dbReference type="Proteomes" id="UP000054047"/>
    </source>
</evidence>
<dbReference type="Proteomes" id="UP000054047">
    <property type="component" value="Unassembled WGS sequence"/>
</dbReference>
<reference evidence="1 2" key="1">
    <citation type="submission" date="2013-12" db="EMBL/GenBank/DDBJ databases">
        <title>Draft genome of the parsitic nematode Ancylostoma duodenale.</title>
        <authorList>
            <person name="Mitreva M."/>
        </authorList>
    </citation>
    <scope>NUCLEOTIDE SEQUENCE [LARGE SCALE GENOMIC DNA]</scope>
    <source>
        <strain evidence="1 2">Zhejiang</strain>
    </source>
</reference>
<evidence type="ECO:0000313" key="1">
    <source>
        <dbReference type="EMBL" id="KIH44440.1"/>
    </source>
</evidence>
<dbReference type="AlphaFoldDB" id="A0A0C2F7G3"/>
<sequence length="73" mass="8802">MEIVAVVTCDLENRHLSFISQRKCFDWRTKFKEDSDFKLCFCMSRNWTLSQSIIIVFHVQESLFEKKIVNIRL</sequence>
<name>A0A0C2F7G3_9BILA</name>
<gene>
    <name evidence="1" type="ORF">ANCDUO_25534</name>
</gene>
<accession>A0A0C2F7G3</accession>